<dbReference type="CDD" id="cd00293">
    <property type="entry name" value="USP-like"/>
    <property type="match status" value="1"/>
</dbReference>
<keyword evidence="4" id="KW-1185">Reference proteome</keyword>
<dbReference type="eggNOG" id="COG0589">
    <property type="taxonomic scope" value="Bacteria"/>
</dbReference>
<dbReference type="HOGENOM" id="CLU_049301_9_5_11"/>
<dbReference type="KEGG" id="mph:MLP_16280"/>
<comment type="similarity">
    <text evidence="1">Belongs to the universal stress protein A family.</text>
</comment>
<dbReference type="InterPro" id="IPR006015">
    <property type="entry name" value="Universal_stress_UspA"/>
</dbReference>
<dbReference type="OrthoDB" id="5143389at2"/>
<proteinExistence type="inferred from homology"/>
<dbReference type="Proteomes" id="UP000007947">
    <property type="component" value="Chromosome"/>
</dbReference>
<sequence length="148" mass="15750">MEFRLMSKIVVGLDASPSSRAALAWAADYARMTGLPIQAVHAMPVPASLASVGVLGESAPEPVDSIDADYRRDIEEVFATVDPLPEWRLDFYIDDPGPAVVAASHGAALVVVGTREHRGLGRLVYGSVSRYCLGHAKVPVIAVPVQDD</sequence>
<dbReference type="EMBL" id="AP012204">
    <property type="protein sequence ID" value="BAK34642.1"/>
    <property type="molecule type" value="Genomic_DNA"/>
</dbReference>
<reference evidence="3 4" key="1">
    <citation type="submission" date="2011-05" db="EMBL/GenBank/DDBJ databases">
        <title>Whole genome sequence of Microlunatus phosphovorus NM-1.</title>
        <authorList>
            <person name="Hosoyama A."/>
            <person name="Sasaki K."/>
            <person name="Harada T."/>
            <person name="Igarashi R."/>
            <person name="Kawakoshi A."/>
            <person name="Sasagawa M."/>
            <person name="Fukada J."/>
            <person name="Nakamura S."/>
            <person name="Katano Y."/>
            <person name="Hanada S."/>
            <person name="Kamagata Y."/>
            <person name="Nakamura N."/>
            <person name="Yamazaki S."/>
            <person name="Fujita N."/>
        </authorList>
    </citation>
    <scope>NUCLEOTIDE SEQUENCE [LARGE SCALE GENOMIC DNA]</scope>
    <source>
        <strain evidence="4">ATCC 700054 / DSM 10555 / JCM 9379 / NBRC 101784 / NCIMB 13414 / VKM Ac-1990 / NM-1</strain>
    </source>
</reference>
<dbReference type="PRINTS" id="PR01438">
    <property type="entry name" value="UNVRSLSTRESS"/>
</dbReference>
<evidence type="ECO:0000313" key="3">
    <source>
        <dbReference type="EMBL" id="BAK34642.1"/>
    </source>
</evidence>
<dbReference type="InterPro" id="IPR006016">
    <property type="entry name" value="UspA"/>
</dbReference>
<feature type="domain" description="UspA" evidence="2">
    <location>
        <begin position="7"/>
        <end position="144"/>
    </location>
</feature>
<organism evidence="3 4">
    <name type="scientific">Microlunatus phosphovorus (strain ATCC 700054 / DSM 10555 / JCM 9379 / NBRC 101784 / NCIMB 13414 / VKM Ac-1990 / NM-1)</name>
    <dbReference type="NCBI Taxonomy" id="1032480"/>
    <lineage>
        <taxon>Bacteria</taxon>
        <taxon>Bacillati</taxon>
        <taxon>Actinomycetota</taxon>
        <taxon>Actinomycetes</taxon>
        <taxon>Propionibacteriales</taxon>
        <taxon>Propionibacteriaceae</taxon>
        <taxon>Microlunatus</taxon>
    </lineage>
</organism>
<name>F5XRF2_MICPN</name>
<evidence type="ECO:0000259" key="2">
    <source>
        <dbReference type="Pfam" id="PF00582"/>
    </source>
</evidence>
<dbReference type="STRING" id="1032480.MLP_16280"/>
<dbReference type="Gene3D" id="3.40.50.620">
    <property type="entry name" value="HUPs"/>
    <property type="match status" value="1"/>
</dbReference>
<evidence type="ECO:0000313" key="4">
    <source>
        <dbReference type="Proteomes" id="UP000007947"/>
    </source>
</evidence>
<evidence type="ECO:0000256" key="1">
    <source>
        <dbReference type="ARBA" id="ARBA00008791"/>
    </source>
</evidence>
<dbReference type="PANTHER" id="PTHR31964:SF113">
    <property type="entry name" value="USPA DOMAIN-CONTAINING PROTEIN"/>
    <property type="match status" value="1"/>
</dbReference>
<dbReference type="SUPFAM" id="SSF52402">
    <property type="entry name" value="Adenine nucleotide alpha hydrolases-like"/>
    <property type="match status" value="1"/>
</dbReference>
<dbReference type="AlphaFoldDB" id="F5XRF2"/>
<dbReference type="Pfam" id="PF00582">
    <property type="entry name" value="Usp"/>
    <property type="match status" value="1"/>
</dbReference>
<gene>
    <name evidence="3" type="ordered locus">MLP_16280</name>
</gene>
<accession>F5XRF2</accession>
<dbReference type="InterPro" id="IPR014729">
    <property type="entry name" value="Rossmann-like_a/b/a_fold"/>
</dbReference>
<protein>
    <recommendedName>
        <fullName evidence="2">UspA domain-containing protein</fullName>
    </recommendedName>
</protein>
<dbReference type="PANTHER" id="PTHR31964">
    <property type="entry name" value="ADENINE NUCLEOTIDE ALPHA HYDROLASES-LIKE SUPERFAMILY PROTEIN"/>
    <property type="match status" value="1"/>
</dbReference>